<feature type="compositionally biased region" description="Low complexity" evidence="4">
    <location>
        <begin position="325"/>
        <end position="336"/>
    </location>
</feature>
<feature type="repeat" description="ANK" evidence="3">
    <location>
        <begin position="1648"/>
        <end position="1681"/>
    </location>
</feature>
<name>A0A0D2AMV7_9PEZI</name>
<dbReference type="PRINTS" id="PR01415">
    <property type="entry name" value="ANKYRIN"/>
</dbReference>
<dbReference type="InParanoid" id="A0A0D2AMV7"/>
<dbReference type="Pfam" id="PF12796">
    <property type="entry name" value="Ank_2"/>
    <property type="match status" value="6"/>
</dbReference>
<proteinExistence type="predicted"/>
<keyword evidence="2 3" id="KW-0040">ANK repeat</keyword>
<dbReference type="RefSeq" id="XP_016210323.1">
    <property type="nucleotide sequence ID" value="XM_016361819.1"/>
</dbReference>
<keyword evidence="7" id="KW-1185">Reference proteome</keyword>
<dbReference type="HOGENOM" id="CLU_236805_0_0_1"/>
<dbReference type="EMBL" id="KN847563">
    <property type="protein sequence ID" value="KIW00454.1"/>
    <property type="molecule type" value="Genomic_DNA"/>
</dbReference>
<dbReference type="SMART" id="SM00248">
    <property type="entry name" value="ANK"/>
    <property type="match status" value="25"/>
</dbReference>
<evidence type="ECO:0000313" key="6">
    <source>
        <dbReference type="EMBL" id="KIW00454.1"/>
    </source>
</evidence>
<dbReference type="InterPro" id="IPR027417">
    <property type="entry name" value="P-loop_NTPase"/>
</dbReference>
<sequence>MSSLDEEREAILSWLSDLDMEKELMKTLSKRIKETSEWILQTPEISKWALGQGQRRMLWCHGLPGSGLTTLFSVIVDHFRKTFTDSKSAVSYIYCDDEGFEQSQYSALTLISTICKQLAEQSKEVPAYLLKLYKTLAPNEENIGIDEATRLLLTLCESFEKVVICVDCLGAISPGEKPILLSKLKWMSNNGALVLLTNCTHGDLPEGCCCHDDLVDAFAEEEMMLIRAKDEDIRACVWQRLEHHPSKNELDFESGEASRIVDDIVRDSGGMFPVALLKVDKELRRRKSRRLHVNALLADSARHLTSDVNHLDRLNDDLDSDTLSQSLARRSSRSSSHCPQGISSLSTRSPSPRGQHPLPQTNAQAGRPPHPRRLSTSDSTSSFAETQSAPSPDDEQPSSTLPIPNGSPSDGPHEFLDLTVDSSFYEWPAPSASLVAQSSAIPFPIRSSSFQSLGIPPPPGPPANFLQDASPAPNSFPPVHGPTADFSHLTRAFPPPAAPIVGYIPPSLGFCNGPPIGFPSINATTCEPLPFPLSPKASENSSFQAWKRDPTLREFSLRLLGWVIYTKEQLTLHELVQAVTTDYPLDHNRSILIQGSDARFQTLRDPEPGDLSRNGTNDQPPSVTSDAVFDEKWDNGISLLEMCHGWIRIQEDTKEIQLSDVWWKWSLPQEAADQIFPNMHYRIAATCLKLLSRNDSLESNQVDLRNPSNKALVPFKRYAQRFWVAHYLESGDERLVQHAVIYFNKLYQQPASWVEERNPMWKDKYHVVVVDDETPLIKAARLGLNDILEKLLRTRMYNINFKSSNRESAISVAVTAGFTSTVQLLYRYGASIHYRNSVGMGLVHMAVERDDEVMVALLLWCGLTANGLSAGDRPEPPILVAARKNSVNAASVLLDHGASILTPGVLNDAARQGHEDFVRLIVERGFDLSSSTLCHESLLENAVSSGSLTLVEYLIRNGVDPCRVNNEGIHPAVHDAARYGHLQILRLLLDHGANPWRMKKVSETASRRLERTAIEAAMWERRSEVVEFLLSHIPDDLPNVTKLEIAATAISGKSPDVLDFMLERLFDGVDPEERKGFEKRLISDAVSENAEETLERLLSRGFDPNFTDEKGSGPLHIAAARGTAGIVSMLLSHGADMHKLTEDKKSAVGIAARACNVDVLKVLLGRDSRGDLFDHDDSIVIEVAESDLGVTKWAAVVRLLLSHGACTNSSNARGETALHYAVLDNDLELVKELLDHGINTSVISHRGGSALHLAAFKGQMSIVRELISHGAPIDLAYSFHGEKYVVDDSRGESSNRPHDWGPIDELWTPLHSAACSGHDDVADFLLQQGAQISPKAFNGDTPLHVAASAGETSIIRKLLQRGADASEKQCAGNTPLHCVARANMASSIQKLTDHFLCNCKRAKKARETAALPPTRRWIDCVSVLVQYGADLGVENLEGLTPLAVAVCCDNHEVVKAFINHIPQNLYTTAAYLKLLGACEGTTSAATLRSITSFFEETKESREQWDKILIAACEAGNIEMTRLALEKGARAGTRTLNGTYLLHEAIAKEQSEIVSSLLEAGADINMLDSSGRNALHIASAHRGERTLTVNYQSREKELIAEELLKTGARVNSRTSSGDTALHFAVSTGVTALVQLLIRFGASVNIRNGRGLTPLHAATATWVFPEIVELLLQNDACPSAQDYAGFTPLHSIRDVGETGGLVVDMIVRHGGDHSIPARNGDKPIHLAIRRSNWTVFERLIRAGASILDRRTNGDTVLHIAVKHNRESLVSRLISLGADPGAVDGTGWTALHYAVRSQNMAILAMLAQHKPKSGTNIDGVRMTPLSQALGSKSDEIRKFLVNAGYDLDENHSVSGTD</sequence>
<evidence type="ECO:0000259" key="5">
    <source>
        <dbReference type="Pfam" id="PF24883"/>
    </source>
</evidence>
<feature type="repeat" description="ANK" evidence="3">
    <location>
        <begin position="972"/>
        <end position="994"/>
    </location>
</feature>
<feature type="compositionally biased region" description="Polar residues" evidence="4">
    <location>
        <begin position="397"/>
        <end position="408"/>
    </location>
</feature>
<protein>
    <recommendedName>
        <fullName evidence="5">Nephrocystin 3-like N-terminal domain-containing protein</fullName>
    </recommendedName>
</protein>
<feature type="region of interest" description="Disordered" evidence="4">
    <location>
        <begin position="325"/>
        <end position="415"/>
    </location>
</feature>
<dbReference type="PANTHER" id="PTHR24198">
    <property type="entry name" value="ANKYRIN REPEAT AND PROTEIN KINASE DOMAIN-CONTAINING PROTEIN"/>
    <property type="match status" value="1"/>
</dbReference>
<evidence type="ECO:0000313" key="7">
    <source>
        <dbReference type="Proteomes" id="UP000053259"/>
    </source>
</evidence>
<evidence type="ECO:0000256" key="4">
    <source>
        <dbReference type="SAM" id="MobiDB-lite"/>
    </source>
</evidence>
<dbReference type="InterPro" id="IPR056884">
    <property type="entry name" value="NPHP3-like_N"/>
</dbReference>
<keyword evidence="1" id="KW-0677">Repeat</keyword>
<feature type="repeat" description="ANK" evidence="3">
    <location>
        <begin position="1213"/>
        <end position="1245"/>
    </location>
</feature>
<dbReference type="Gene3D" id="1.25.40.20">
    <property type="entry name" value="Ankyrin repeat-containing domain"/>
    <property type="match status" value="7"/>
</dbReference>
<feature type="repeat" description="ANK" evidence="3">
    <location>
        <begin position="1750"/>
        <end position="1782"/>
    </location>
</feature>
<feature type="compositionally biased region" description="Polar residues" evidence="4">
    <location>
        <begin position="374"/>
        <end position="390"/>
    </location>
</feature>
<dbReference type="VEuPathDB" id="FungiDB:PV09_07979"/>
<dbReference type="InterPro" id="IPR036770">
    <property type="entry name" value="Ankyrin_rpt-contain_sf"/>
</dbReference>
<dbReference type="PROSITE" id="PS50297">
    <property type="entry name" value="ANK_REP_REGION"/>
    <property type="match status" value="10"/>
</dbReference>
<feature type="repeat" description="ANK" evidence="3">
    <location>
        <begin position="805"/>
        <end position="837"/>
    </location>
</feature>
<dbReference type="InterPro" id="IPR002110">
    <property type="entry name" value="Ankyrin_rpt"/>
</dbReference>
<feature type="repeat" description="ANK" evidence="3">
    <location>
        <begin position="1110"/>
        <end position="1142"/>
    </location>
</feature>
<dbReference type="SUPFAM" id="SSF48403">
    <property type="entry name" value="Ankyrin repeat"/>
    <property type="match status" value="4"/>
</dbReference>
<evidence type="ECO:0000256" key="1">
    <source>
        <dbReference type="ARBA" id="ARBA00022737"/>
    </source>
</evidence>
<dbReference type="OrthoDB" id="539213at2759"/>
<feature type="compositionally biased region" description="Polar residues" evidence="4">
    <location>
        <begin position="337"/>
        <end position="364"/>
    </location>
</feature>
<dbReference type="GeneID" id="27315952"/>
<dbReference type="Gene3D" id="3.40.50.300">
    <property type="entry name" value="P-loop containing nucleotide triphosphate hydrolases"/>
    <property type="match status" value="1"/>
</dbReference>
<feature type="repeat" description="ANK" evidence="3">
    <location>
        <begin position="1536"/>
        <end position="1568"/>
    </location>
</feature>
<organism evidence="6 7">
    <name type="scientific">Verruconis gallopava</name>
    <dbReference type="NCBI Taxonomy" id="253628"/>
    <lineage>
        <taxon>Eukaryota</taxon>
        <taxon>Fungi</taxon>
        <taxon>Dikarya</taxon>
        <taxon>Ascomycota</taxon>
        <taxon>Pezizomycotina</taxon>
        <taxon>Dothideomycetes</taxon>
        <taxon>Pleosporomycetidae</taxon>
        <taxon>Venturiales</taxon>
        <taxon>Sympoventuriaceae</taxon>
        <taxon>Verruconis</taxon>
    </lineage>
</organism>
<feature type="repeat" description="ANK" evidence="3">
    <location>
        <begin position="1615"/>
        <end position="1647"/>
    </location>
</feature>
<feature type="region of interest" description="Disordered" evidence="4">
    <location>
        <begin position="603"/>
        <end position="624"/>
    </location>
</feature>
<evidence type="ECO:0000256" key="3">
    <source>
        <dbReference type="PROSITE-ProRule" id="PRU00023"/>
    </source>
</evidence>
<gene>
    <name evidence="6" type="ORF">PV09_07979</name>
</gene>
<feature type="repeat" description="ANK" evidence="3">
    <location>
        <begin position="1717"/>
        <end position="1749"/>
    </location>
</feature>
<feature type="repeat" description="ANK" evidence="3">
    <location>
        <begin position="1246"/>
        <end position="1278"/>
    </location>
</feature>
<dbReference type="Pfam" id="PF24883">
    <property type="entry name" value="NPHP3_N"/>
    <property type="match status" value="1"/>
</dbReference>
<feature type="repeat" description="ANK" evidence="3">
    <location>
        <begin position="1338"/>
        <end position="1370"/>
    </location>
</feature>
<feature type="compositionally biased region" description="Polar residues" evidence="4">
    <location>
        <begin position="613"/>
        <end position="624"/>
    </location>
</feature>
<accession>A0A0D2AMV7</accession>
<dbReference type="Proteomes" id="UP000053259">
    <property type="component" value="Unassembled WGS sequence"/>
</dbReference>
<dbReference type="PANTHER" id="PTHR24198:SF165">
    <property type="entry name" value="ANKYRIN REPEAT-CONTAINING PROTEIN-RELATED"/>
    <property type="match status" value="1"/>
</dbReference>
<feature type="domain" description="Nephrocystin 3-like N-terminal" evidence="5">
    <location>
        <begin position="35"/>
        <end position="169"/>
    </location>
</feature>
<evidence type="ECO:0000256" key="2">
    <source>
        <dbReference type="ARBA" id="ARBA00023043"/>
    </source>
</evidence>
<dbReference type="GO" id="GO:0005737">
    <property type="term" value="C:cytoplasm"/>
    <property type="evidence" value="ECO:0007669"/>
    <property type="project" value="TreeGrafter"/>
</dbReference>
<reference evidence="6 7" key="1">
    <citation type="submission" date="2015-01" db="EMBL/GenBank/DDBJ databases">
        <title>The Genome Sequence of Ochroconis gallopava CBS43764.</title>
        <authorList>
            <consortium name="The Broad Institute Genomics Platform"/>
            <person name="Cuomo C."/>
            <person name="de Hoog S."/>
            <person name="Gorbushina A."/>
            <person name="Stielow B."/>
            <person name="Teixiera M."/>
            <person name="Abouelleil A."/>
            <person name="Chapman S.B."/>
            <person name="Priest M."/>
            <person name="Young S.K."/>
            <person name="Wortman J."/>
            <person name="Nusbaum C."/>
            <person name="Birren B."/>
        </authorList>
    </citation>
    <scope>NUCLEOTIDE SEQUENCE [LARGE SCALE GENOMIC DNA]</scope>
    <source>
        <strain evidence="6 7">CBS 43764</strain>
    </source>
</reference>
<feature type="repeat" description="ANK" evidence="3">
    <location>
        <begin position="1305"/>
        <end position="1337"/>
    </location>
</feature>
<dbReference type="Pfam" id="PF13637">
    <property type="entry name" value="Ank_4"/>
    <property type="match status" value="1"/>
</dbReference>
<dbReference type="STRING" id="253628.A0A0D2AMV7"/>
<dbReference type="PROSITE" id="PS50088">
    <property type="entry name" value="ANK_REPEAT"/>
    <property type="match status" value="12"/>
</dbReference>